<feature type="active site" description="Proton donor" evidence="4">
    <location>
        <position position="37"/>
    </location>
</feature>
<gene>
    <name evidence="8" type="ORF">SNAT2548_LOCUS3361</name>
</gene>
<dbReference type="InterPro" id="IPR036812">
    <property type="entry name" value="NAD(P)_OxRdtase_dom_sf"/>
</dbReference>
<sequence length="280" mass="30978">MPVCGFGTYRLGRQMAQGIVANALKAGYRLIDTAQVYDQGHTERSVGAALRQSGLSRSEVFLSTKLWRSSHGYENTLKACSQSLKRLGVDYVDLYMVHWPGPQPSNAASWSPKQRRETWRAMERLLREGRVKAIGVCNFSVRHLKELFETCEVRPMVNQVEFHPLLVQRELLEFCAQEGVALQAFASLGSGDSRRAADFFALAGVQAAARAHGAAPAAVLLRWATQKGCHVIPKSSDPTRMKQNLGLFDFSLMEEEVGAIDAANVNARLTWGGTDPDRIE</sequence>
<dbReference type="SUPFAM" id="SSF51430">
    <property type="entry name" value="NAD(P)-linked oxidoreductase"/>
    <property type="match status" value="1"/>
</dbReference>
<dbReference type="EMBL" id="CAJNDS010000204">
    <property type="protein sequence ID" value="CAE7027860.1"/>
    <property type="molecule type" value="Genomic_DNA"/>
</dbReference>
<dbReference type="Pfam" id="PF00248">
    <property type="entry name" value="Aldo_ket_red"/>
    <property type="match status" value="1"/>
</dbReference>
<dbReference type="PROSITE" id="PS00062">
    <property type="entry name" value="ALDOKETO_REDUCTASE_2"/>
    <property type="match status" value="1"/>
</dbReference>
<evidence type="ECO:0000256" key="6">
    <source>
        <dbReference type="PIRSR" id="PIRSR000097-3"/>
    </source>
</evidence>
<dbReference type="OrthoDB" id="416253at2759"/>
<feature type="domain" description="NADP-dependent oxidoreductase" evidence="7">
    <location>
        <begin position="5"/>
        <end position="264"/>
    </location>
</feature>
<dbReference type="FunFam" id="3.20.20.100:FF:000002">
    <property type="entry name" value="2,5-diketo-D-gluconic acid reductase A"/>
    <property type="match status" value="1"/>
</dbReference>
<dbReference type="Gene3D" id="3.20.20.100">
    <property type="entry name" value="NADP-dependent oxidoreductase domain"/>
    <property type="match status" value="1"/>
</dbReference>
<evidence type="ECO:0000313" key="8">
    <source>
        <dbReference type="EMBL" id="CAE7027860.1"/>
    </source>
</evidence>
<feature type="binding site" evidence="5">
    <location>
        <position position="98"/>
    </location>
    <ligand>
        <name>substrate</name>
    </ligand>
</feature>
<keyword evidence="3" id="KW-0560">Oxidoreductase</keyword>
<dbReference type="Proteomes" id="UP000604046">
    <property type="component" value="Unassembled WGS sequence"/>
</dbReference>
<evidence type="ECO:0000256" key="5">
    <source>
        <dbReference type="PIRSR" id="PIRSR000097-2"/>
    </source>
</evidence>
<dbReference type="PIRSF" id="PIRSF000097">
    <property type="entry name" value="AKR"/>
    <property type="match status" value="1"/>
</dbReference>
<organism evidence="8 9">
    <name type="scientific">Symbiodinium natans</name>
    <dbReference type="NCBI Taxonomy" id="878477"/>
    <lineage>
        <taxon>Eukaryota</taxon>
        <taxon>Sar</taxon>
        <taxon>Alveolata</taxon>
        <taxon>Dinophyceae</taxon>
        <taxon>Suessiales</taxon>
        <taxon>Symbiodiniaceae</taxon>
        <taxon>Symbiodinium</taxon>
    </lineage>
</organism>
<dbReference type="PROSITE" id="PS00063">
    <property type="entry name" value="ALDOKETO_REDUCTASE_3"/>
    <property type="match status" value="1"/>
</dbReference>
<comment type="similarity">
    <text evidence="1">Belongs to the aldo/keto reductase family.</text>
</comment>
<proteinExistence type="inferred from homology"/>
<evidence type="ECO:0000259" key="7">
    <source>
        <dbReference type="Pfam" id="PF00248"/>
    </source>
</evidence>
<evidence type="ECO:0000256" key="4">
    <source>
        <dbReference type="PIRSR" id="PIRSR000097-1"/>
    </source>
</evidence>
<evidence type="ECO:0000313" key="9">
    <source>
        <dbReference type="Proteomes" id="UP000604046"/>
    </source>
</evidence>
<dbReference type="GO" id="GO:0016616">
    <property type="term" value="F:oxidoreductase activity, acting on the CH-OH group of donors, NAD or NADP as acceptor"/>
    <property type="evidence" value="ECO:0007669"/>
    <property type="project" value="UniProtKB-ARBA"/>
</dbReference>
<dbReference type="InterPro" id="IPR023210">
    <property type="entry name" value="NADP_OxRdtase_dom"/>
</dbReference>
<evidence type="ECO:0000256" key="3">
    <source>
        <dbReference type="ARBA" id="ARBA00023002"/>
    </source>
</evidence>
<evidence type="ECO:0000256" key="1">
    <source>
        <dbReference type="ARBA" id="ARBA00007905"/>
    </source>
</evidence>
<keyword evidence="2" id="KW-0521">NADP</keyword>
<dbReference type="InterPro" id="IPR018170">
    <property type="entry name" value="Aldo/ket_reductase_CS"/>
</dbReference>
<reference evidence="8" key="1">
    <citation type="submission" date="2021-02" db="EMBL/GenBank/DDBJ databases">
        <authorList>
            <person name="Dougan E. K."/>
            <person name="Rhodes N."/>
            <person name="Thang M."/>
            <person name="Chan C."/>
        </authorList>
    </citation>
    <scope>NUCLEOTIDE SEQUENCE</scope>
</reference>
<dbReference type="AlphaFoldDB" id="A0A812ICF4"/>
<evidence type="ECO:0000256" key="2">
    <source>
        <dbReference type="ARBA" id="ARBA00022857"/>
    </source>
</evidence>
<keyword evidence="9" id="KW-1185">Reference proteome</keyword>
<dbReference type="PRINTS" id="PR00069">
    <property type="entry name" value="ALDKETRDTASE"/>
</dbReference>
<name>A0A812ICF4_9DINO</name>
<dbReference type="CDD" id="cd19071">
    <property type="entry name" value="AKR_AKR1-5-like"/>
    <property type="match status" value="1"/>
</dbReference>
<dbReference type="PANTHER" id="PTHR43827">
    <property type="entry name" value="2,5-DIKETO-D-GLUCONIC ACID REDUCTASE"/>
    <property type="match status" value="1"/>
</dbReference>
<protein>
    <recommendedName>
        <fullName evidence="7">NADP-dependent oxidoreductase domain-containing protein</fullName>
    </recommendedName>
</protein>
<comment type="caution">
    <text evidence="8">The sequence shown here is derived from an EMBL/GenBank/DDBJ whole genome shotgun (WGS) entry which is preliminary data.</text>
</comment>
<dbReference type="InterPro" id="IPR020471">
    <property type="entry name" value="AKR"/>
</dbReference>
<feature type="site" description="Lowers pKa of active site Tyr" evidence="6">
    <location>
        <position position="65"/>
    </location>
</feature>
<dbReference type="PANTHER" id="PTHR43827:SF3">
    <property type="entry name" value="NADP-DEPENDENT OXIDOREDUCTASE DOMAIN-CONTAINING PROTEIN"/>
    <property type="match status" value="1"/>
</dbReference>
<accession>A0A812ICF4</accession>